<organism evidence="8 9">
    <name type="scientific">Rhizobium leguminosarum bv. trifolii WSM597</name>
    <dbReference type="NCBI Taxonomy" id="754764"/>
    <lineage>
        <taxon>Bacteria</taxon>
        <taxon>Pseudomonadati</taxon>
        <taxon>Pseudomonadota</taxon>
        <taxon>Alphaproteobacteria</taxon>
        <taxon>Hyphomicrobiales</taxon>
        <taxon>Rhizobiaceae</taxon>
        <taxon>Rhizobium/Agrobacterium group</taxon>
        <taxon>Rhizobium</taxon>
    </lineage>
</organism>
<dbReference type="Pfam" id="PF12663">
    <property type="entry name" value="DUF3788"/>
    <property type="match status" value="1"/>
</dbReference>
<dbReference type="GO" id="GO:0016652">
    <property type="term" value="F:oxidoreductase activity, acting on NAD(P)H as acceptor"/>
    <property type="evidence" value="ECO:0007669"/>
    <property type="project" value="UniProtKB-UniRule"/>
</dbReference>
<feature type="domain" description="Flavodoxin-like fold" evidence="7">
    <location>
        <begin position="1"/>
        <end position="182"/>
    </location>
</feature>
<dbReference type="SUPFAM" id="SSF52218">
    <property type="entry name" value="Flavoproteins"/>
    <property type="match status" value="1"/>
</dbReference>
<evidence type="ECO:0000256" key="1">
    <source>
        <dbReference type="ARBA" id="ARBA00022630"/>
    </source>
</evidence>
<protein>
    <recommendedName>
        <fullName evidence="6">FMN dependent NADH:quinone oxidoreductase</fullName>
        <ecNumber evidence="6">1.6.5.-</ecNumber>
    </recommendedName>
    <alternativeName>
        <fullName evidence="6">Azo-dye reductase</fullName>
    </alternativeName>
    <alternativeName>
        <fullName evidence="6">FMN-dependent NADH-azo compound oxidoreductase</fullName>
    </alternativeName>
    <alternativeName>
        <fullName evidence="6">FMN-dependent NADH-azoreductase</fullName>
        <ecNumber evidence="6">1.7.1.17</ecNumber>
    </alternativeName>
</protein>
<comment type="catalytic activity">
    <reaction evidence="6">
        <text>2 a quinone + NADH + H(+) = 2 a 1,4-benzosemiquinone + NAD(+)</text>
        <dbReference type="Rhea" id="RHEA:65952"/>
        <dbReference type="ChEBI" id="CHEBI:15378"/>
        <dbReference type="ChEBI" id="CHEBI:57540"/>
        <dbReference type="ChEBI" id="CHEBI:57945"/>
        <dbReference type="ChEBI" id="CHEBI:132124"/>
        <dbReference type="ChEBI" id="CHEBI:134225"/>
    </reaction>
</comment>
<dbReference type="Pfam" id="PF02525">
    <property type="entry name" value="Flavodoxin_2"/>
    <property type="match status" value="1"/>
</dbReference>
<evidence type="ECO:0000256" key="6">
    <source>
        <dbReference type="HAMAP-Rule" id="MF_01216"/>
    </source>
</evidence>
<dbReference type="EC" id="1.6.5.-" evidence="6"/>
<comment type="function">
    <text evidence="6">Quinone reductase that provides resistance to thiol-specific stress caused by electrophilic quinones.</text>
</comment>
<dbReference type="PANTHER" id="PTHR43741">
    <property type="entry name" value="FMN-DEPENDENT NADH-AZOREDUCTASE 1"/>
    <property type="match status" value="1"/>
</dbReference>
<evidence type="ECO:0000313" key="9">
    <source>
        <dbReference type="Proteomes" id="UP000005092"/>
    </source>
</evidence>
<dbReference type="InterPro" id="IPR029039">
    <property type="entry name" value="Flavoprotein-like_sf"/>
</dbReference>
<dbReference type="GO" id="GO:0010181">
    <property type="term" value="F:FMN binding"/>
    <property type="evidence" value="ECO:0007669"/>
    <property type="project" value="UniProtKB-UniRule"/>
</dbReference>
<keyword evidence="1 6" id="KW-0285">Flavoprotein</keyword>
<dbReference type="HOGENOM" id="CLU_723356_0_0_5"/>
<dbReference type="EC" id="1.7.1.17" evidence="6"/>
<dbReference type="InterPro" id="IPR003680">
    <property type="entry name" value="Flavodoxin_fold"/>
</dbReference>
<sequence>MNILHIDSSPRLESHSRALSAAIVETLLEVVPTASITRRDIGADPLPQTTLLHAAALASPATLAAPPAGSLDLSEILIGEVEAADMIVIGTPMHNLTIPSVLKAWIDQILRVGRTMKSTPAGKVGLLHDRPVFIGVASGAFYTGERANQPDFLTPYLSLSLSSIGLKTQQFFPLQGTAFLDWEHAALARQALLPALDLSVVPGPGDIHAGGPDISTIPPRGHIGGFYMRETTLSLPQIGDRMSERAAPPLDVALREWIGPAGFARWSELRAWIDEFYPGVFVPDWLYGGKNRGWTLRYKKTKALTTLVPEFRRLSAIVVMGRAERERFEERRYAWRPELVTLYDNARTYVDGKWLTLPVSDGSDLQDVKDLLLMKRPPVSNV</sequence>
<evidence type="ECO:0000259" key="7">
    <source>
        <dbReference type="Pfam" id="PF02525"/>
    </source>
</evidence>
<gene>
    <name evidence="6" type="primary">azoR</name>
    <name evidence="8" type="ORF">Rleg9DRAFT_0542</name>
</gene>
<name>I9N1M9_RHILT</name>
<comment type="subunit">
    <text evidence="6">Homodimer.</text>
</comment>
<keyword evidence="4 6" id="KW-0520">NAD</keyword>
<comment type="similarity">
    <text evidence="6">Belongs to the azoreductase type 1 family.</text>
</comment>
<comment type="caution">
    <text evidence="6">Lacks conserved residue(s) required for the propagation of feature annotation.</text>
</comment>
<reference evidence="8 9" key="1">
    <citation type="submission" date="2012-02" db="EMBL/GenBank/DDBJ databases">
        <title>Improved High-Quality Draft Sequence of Rhizobium leguminosarum bv. trifolii WSM597.</title>
        <authorList>
            <consortium name="US DOE Joint Genome Institute"/>
            <person name="Lucas S."/>
            <person name="Han J."/>
            <person name="Lapidus A."/>
            <person name="Cheng J.-F."/>
            <person name="Goodwin L."/>
            <person name="Pitluck S."/>
            <person name="Peters L."/>
            <person name="Ovchinnikova G."/>
            <person name="Held B."/>
            <person name="Detter J.C."/>
            <person name="Han C."/>
            <person name="Tapia R."/>
            <person name="Land M."/>
            <person name="Hauser L."/>
            <person name="Kyrpides N."/>
            <person name="Ivanova N."/>
            <person name="Pagani I."/>
            <person name="Brau L."/>
            <person name="Yates R."/>
            <person name="O'Hara G."/>
            <person name="Rui T."/>
            <person name="Howieson J."/>
            <person name="Reeve W."/>
            <person name="Woyke T."/>
        </authorList>
    </citation>
    <scope>NUCLEOTIDE SEQUENCE [LARGE SCALE GENOMIC DNA]</scope>
    <source>
        <strain evidence="8 9">WSM597</strain>
    </source>
</reference>
<feature type="binding site" evidence="6">
    <location>
        <position position="9"/>
    </location>
    <ligand>
        <name>FMN</name>
        <dbReference type="ChEBI" id="CHEBI:58210"/>
    </ligand>
</feature>
<evidence type="ECO:0000256" key="3">
    <source>
        <dbReference type="ARBA" id="ARBA00023002"/>
    </source>
</evidence>
<comment type="cofactor">
    <cofactor evidence="6">
        <name>FMN</name>
        <dbReference type="ChEBI" id="CHEBI:58210"/>
    </cofactor>
    <text evidence="6">Binds 1 FMN per subunit.</text>
</comment>
<keyword evidence="3 6" id="KW-0560">Oxidoreductase</keyword>
<dbReference type="InterPro" id="IPR050104">
    <property type="entry name" value="FMN-dep_NADH:Q_OxRdtase_AzoR1"/>
</dbReference>
<dbReference type="GO" id="GO:0009055">
    <property type="term" value="F:electron transfer activity"/>
    <property type="evidence" value="ECO:0007669"/>
    <property type="project" value="UniProtKB-UniRule"/>
</dbReference>
<evidence type="ECO:0000313" key="8">
    <source>
        <dbReference type="EMBL" id="EJB01794.1"/>
    </source>
</evidence>
<evidence type="ECO:0000256" key="2">
    <source>
        <dbReference type="ARBA" id="ARBA00022643"/>
    </source>
</evidence>
<comment type="function">
    <text evidence="6">Also exhibits azoreductase activity. Catalyzes the reductive cleavage of the azo bond in aromatic azo compounds to the corresponding amines.</text>
</comment>
<evidence type="ECO:0000256" key="5">
    <source>
        <dbReference type="ARBA" id="ARBA00048542"/>
    </source>
</evidence>
<dbReference type="HAMAP" id="MF_01216">
    <property type="entry name" value="Azoreductase_type1"/>
    <property type="match status" value="1"/>
</dbReference>
<feature type="binding site" evidence="6">
    <location>
        <begin position="14"/>
        <end position="16"/>
    </location>
    <ligand>
        <name>FMN</name>
        <dbReference type="ChEBI" id="CHEBI:58210"/>
    </ligand>
</feature>
<proteinExistence type="inferred from homology"/>
<dbReference type="Gene3D" id="3.40.50.360">
    <property type="match status" value="1"/>
</dbReference>
<keyword evidence="2 6" id="KW-0288">FMN</keyword>
<dbReference type="PANTHER" id="PTHR43741:SF4">
    <property type="entry name" value="FMN-DEPENDENT NADH:QUINONE OXIDOREDUCTASE"/>
    <property type="match status" value="1"/>
</dbReference>
<dbReference type="InterPro" id="IPR024265">
    <property type="entry name" value="DUF3788"/>
</dbReference>
<dbReference type="EMBL" id="JH719382">
    <property type="protein sequence ID" value="EJB01794.1"/>
    <property type="molecule type" value="Genomic_DNA"/>
</dbReference>
<dbReference type="AlphaFoldDB" id="I9N1M9"/>
<accession>I9N1M9</accession>
<evidence type="ECO:0000256" key="4">
    <source>
        <dbReference type="ARBA" id="ARBA00023027"/>
    </source>
</evidence>
<dbReference type="Proteomes" id="UP000005092">
    <property type="component" value="Unassembled WGS sequence"/>
</dbReference>
<dbReference type="GO" id="GO:0016655">
    <property type="term" value="F:oxidoreductase activity, acting on NAD(P)H, quinone or similar compound as acceptor"/>
    <property type="evidence" value="ECO:0007669"/>
    <property type="project" value="InterPro"/>
</dbReference>
<dbReference type="InterPro" id="IPR023048">
    <property type="entry name" value="NADH:quinone_OxRdtase_FMN_depd"/>
</dbReference>
<comment type="catalytic activity">
    <reaction evidence="5">
        <text>N,N-dimethyl-1,4-phenylenediamine + anthranilate + 2 NAD(+) = 2-(4-dimethylaminophenyl)diazenylbenzoate + 2 NADH + 2 H(+)</text>
        <dbReference type="Rhea" id="RHEA:55872"/>
        <dbReference type="ChEBI" id="CHEBI:15378"/>
        <dbReference type="ChEBI" id="CHEBI:15783"/>
        <dbReference type="ChEBI" id="CHEBI:16567"/>
        <dbReference type="ChEBI" id="CHEBI:57540"/>
        <dbReference type="ChEBI" id="CHEBI:57945"/>
        <dbReference type="ChEBI" id="CHEBI:71579"/>
        <dbReference type="EC" id="1.7.1.17"/>
    </reaction>
    <physiologicalReaction direction="right-to-left" evidence="5">
        <dbReference type="Rhea" id="RHEA:55874"/>
    </physiologicalReaction>
</comment>